<evidence type="ECO:0000256" key="1">
    <source>
        <dbReference type="SAM" id="MobiDB-lite"/>
    </source>
</evidence>
<evidence type="ECO:0000313" key="2">
    <source>
        <dbReference type="EMBL" id="RUQ68507.1"/>
    </source>
</evidence>
<dbReference type="AlphaFoldDB" id="A0A3S0VH38"/>
<proteinExistence type="predicted"/>
<evidence type="ECO:0000313" key="3">
    <source>
        <dbReference type="Proteomes" id="UP000280346"/>
    </source>
</evidence>
<comment type="caution">
    <text evidence="2">The sequence shown here is derived from an EMBL/GenBank/DDBJ whole genome shotgun (WGS) entry which is preliminary data.</text>
</comment>
<name>A0A3S0VH38_9PROT</name>
<gene>
    <name evidence="2" type="ORF">EJ913_17955</name>
</gene>
<dbReference type="Proteomes" id="UP000280346">
    <property type="component" value="Unassembled WGS sequence"/>
</dbReference>
<accession>A0A3S0VH38</accession>
<reference evidence="2 3" key="1">
    <citation type="submission" date="2018-12" db="EMBL/GenBank/DDBJ databases">
        <authorList>
            <person name="Yang Y."/>
        </authorList>
    </citation>
    <scope>NUCLEOTIDE SEQUENCE [LARGE SCALE GENOMIC DNA]</scope>
    <source>
        <strain evidence="2 3">GSF71</strain>
    </source>
</reference>
<keyword evidence="3" id="KW-1185">Reference proteome</keyword>
<sequence length="134" mass="14466">MMQDISSVDDPHSNVPRNGSHGQQPELANACAGRIFSDSHGRDDPPNSQATPMIFRSAAFIGATPFPDDARNLTRLVKDTNHTIPQHPSMRAEQEQRSVSFIAAFFAVAVRGGAVSDAPLMPNLSQDFPSPVVK</sequence>
<dbReference type="EMBL" id="RZIJ01000014">
    <property type="protein sequence ID" value="RUQ68507.1"/>
    <property type="molecule type" value="Genomic_DNA"/>
</dbReference>
<protein>
    <submittedName>
        <fullName evidence="2">Uncharacterized protein</fullName>
    </submittedName>
</protein>
<feature type="region of interest" description="Disordered" evidence="1">
    <location>
        <begin position="1"/>
        <end position="51"/>
    </location>
</feature>
<organism evidence="2 3">
    <name type="scientific">Azospirillum doebereinerae</name>
    <dbReference type="NCBI Taxonomy" id="92933"/>
    <lineage>
        <taxon>Bacteria</taxon>
        <taxon>Pseudomonadati</taxon>
        <taxon>Pseudomonadota</taxon>
        <taxon>Alphaproteobacteria</taxon>
        <taxon>Rhodospirillales</taxon>
        <taxon>Azospirillaceae</taxon>
        <taxon>Azospirillum</taxon>
    </lineage>
</organism>